<dbReference type="FunFam" id="3.60.10.10:FF:000059">
    <property type="entry name" value="Inositol phosphosphingolipids phospholipase C"/>
    <property type="match status" value="1"/>
</dbReference>
<dbReference type="GO" id="GO:0046872">
    <property type="term" value="F:metal ion binding"/>
    <property type="evidence" value="ECO:0007669"/>
    <property type="project" value="UniProtKB-KW"/>
</dbReference>
<accession>A0A0J8QJX9</accession>
<dbReference type="AlphaFoldDB" id="A0A0J8QJX9"/>
<dbReference type="Proteomes" id="UP000054559">
    <property type="component" value="Unassembled WGS sequence"/>
</dbReference>
<keyword evidence="11" id="KW-0443">Lipid metabolism</keyword>
<dbReference type="InterPro" id="IPR036691">
    <property type="entry name" value="Endo/exonu/phosph_ase_sf"/>
</dbReference>
<dbReference type="Pfam" id="PF03372">
    <property type="entry name" value="Exo_endo_phos"/>
    <property type="match status" value="1"/>
</dbReference>
<dbReference type="PANTHER" id="PTHR16320">
    <property type="entry name" value="SPHINGOMYELINASE FAMILY MEMBER"/>
    <property type="match status" value="1"/>
</dbReference>
<keyword evidence="12 14" id="KW-0472">Membrane</keyword>
<feature type="transmembrane region" description="Helical" evidence="14">
    <location>
        <begin position="430"/>
        <end position="449"/>
    </location>
</feature>
<keyword evidence="10 14" id="KW-1133">Transmembrane helix</keyword>
<evidence type="ECO:0000256" key="1">
    <source>
        <dbReference type="ARBA" id="ARBA00004141"/>
    </source>
</evidence>
<keyword evidence="8" id="KW-0460">Magnesium</keyword>
<dbReference type="InterPro" id="IPR038772">
    <property type="entry name" value="Sph/SMPD2-like"/>
</dbReference>
<evidence type="ECO:0000256" key="11">
    <source>
        <dbReference type="ARBA" id="ARBA00023098"/>
    </source>
</evidence>
<evidence type="ECO:0000256" key="2">
    <source>
        <dbReference type="ARBA" id="ARBA00004760"/>
    </source>
</evidence>
<evidence type="ECO:0000256" key="3">
    <source>
        <dbReference type="ARBA" id="ARBA00004991"/>
    </source>
</evidence>
<dbReference type="InterPro" id="IPR005135">
    <property type="entry name" value="Endo/exonuclease/phosphatase"/>
</dbReference>
<evidence type="ECO:0000256" key="4">
    <source>
        <dbReference type="ARBA" id="ARBA00006335"/>
    </source>
</evidence>
<dbReference type="EMBL" id="DS268128">
    <property type="protein sequence ID" value="KMU72719.1"/>
    <property type="molecule type" value="Genomic_DNA"/>
</dbReference>
<feature type="region of interest" description="Disordered" evidence="13">
    <location>
        <begin position="295"/>
        <end position="315"/>
    </location>
</feature>
<evidence type="ECO:0000256" key="14">
    <source>
        <dbReference type="SAM" id="Phobius"/>
    </source>
</evidence>
<evidence type="ECO:0000259" key="15">
    <source>
        <dbReference type="Pfam" id="PF03372"/>
    </source>
</evidence>
<evidence type="ECO:0000256" key="6">
    <source>
        <dbReference type="ARBA" id="ARBA00022723"/>
    </source>
</evidence>
<sequence length="522" mass="58556">MFSSHHSDDLPRKINILTLNCWGLKFISKYRRERLLEIGKRLASLEAPPEIVGLQECWTQQDYNNIRKETRHILPYGKFYFSGIFGGGLAILSKWPIEESSMFGYPLNGRPTAFFRGDWFVGKGVACARIRIGPGPSDIAAVFCTHLHAPYEREPHDSYICHRTAQAWEMAKLMRGAAEKGHLVIGLGDFNMLPLSLAHRLITTHAPVQDVWRYLHPDSSLGAAIDAVEMARKRPVPSAEYNLSENGVTCDGLFNTWRWNKGQQKRLEKEGHIEVDGRLPDPLGKRLDYIFVGNGGPTLQPSSSSPTQSSVQQPSDWKWTIESARVSMTERHPTLHCSLSDHFAVEAVISRNVSSGETSWQEENASFLPIQKQESPHSHAPSNTVTTVTIATTLPKPPTPSTCTSDMYDEIIKMIHIYNLRERFQRRARLGHFLASLGVSMCCLIGVWWSPRAFVSFILCLMSTLSFAAGVIDGLIGGLFVSSELRALREFEWEIRNAKRLALGMGLDIEEDLGQLGKPSRV</sequence>
<organism evidence="16 17">
    <name type="scientific">Coccidioides immitis RMSCC 3703</name>
    <dbReference type="NCBI Taxonomy" id="454286"/>
    <lineage>
        <taxon>Eukaryota</taxon>
        <taxon>Fungi</taxon>
        <taxon>Dikarya</taxon>
        <taxon>Ascomycota</taxon>
        <taxon>Pezizomycotina</taxon>
        <taxon>Eurotiomycetes</taxon>
        <taxon>Eurotiomycetidae</taxon>
        <taxon>Onygenales</taxon>
        <taxon>Onygenaceae</taxon>
        <taxon>Coccidioides</taxon>
    </lineage>
</organism>
<protein>
    <submittedName>
        <fullName evidence="16">Inositol phosphosphingolipids phospholipase C</fullName>
    </submittedName>
</protein>
<feature type="compositionally biased region" description="Low complexity" evidence="13">
    <location>
        <begin position="297"/>
        <end position="315"/>
    </location>
</feature>
<evidence type="ECO:0000256" key="5">
    <source>
        <dbReference type="ARBA" id="ARBA00022692"/>
    </source>
</evidence>
<comment type="subcellular location">
    <subcellularLocation>
        <location evidence="1">Membrane</location>
        <topology evidence="1">Multi-pass membrane protein</topology>
    </subcellularLocation>
</comment>
<keyword evidence="9" id="KW-0746">Sphingolipid metabolism</keyword>
<dbReference type="GO" id="GO:0006665">
    <property type="term" value="P:sphingolipid metabolic process"/>
    <property type="evidence" value="ECO:0007669"/>
    <property type="project" value="UniProtKB-KW"/>
</dbReference>
<name>A0A0J8QJX9_COCIT</name>
<feature type="transmembrane region" description="Helical" evidence="14">
    <location>
        <begin position="455"/>
        <end position="481"/>
    </location>
</feature>
<dbReference type="SUPFAM" id="SSF56219">
    <property type="entry name" value="DNase I-like"/>
    <property type="match status" value="1"/>
</dbReference>
<evidence type="ECO:0000256" key="8">
    <source>
        <dbReference type="ARBA" id="ARBA00022842"/>
    </source>
</evidence>
<comment type="similarity">
    <text evidence="4">Belongs to the neutral sphingomyelinase family.</text>
</comment>
<dbReference type="GO" id="GO:0004767">
    <property type="term" value="F:sphingomyelin phosphodiesterase activity"/>
    <property type="evidence" value="ECO:0007669"/>
    <property type="project" value="InterPro"/>
</dbReference>
<proteinExistence type="inferred from homology"/>
<keyword evidence="5 14" id="KW-0812">Transmembrane</keyword>
<reference evidence="17" key="1">
    <citation type="journal article" date="2010" name="Genome Res.">
        <title>Population genomic sequencing of Coccidioides fungi reveals recent hybridization and transposon control.</title>
        <authorList>
            <person name="Neafsey D.E."/>
            <person name="Barker B.M."/>
            <person name="Sharpton T.J."/>
            <person name="Stajich J.E."/>
            <person name="Park D.J."/>
            <person name="Whiston E."/>
            <person name="Hung C.-Y."/>
            <person name="McMahan C."/>
            <person name="White J."/>
            <person name="Sykes S."/>
            <person name="Heiman D."/>
            <person name="Young S."/>
            <person name="Zeng Q."/>
            <person name="Abouelleil A."/>
            <person name="Aftuck L."/>
            <person name="Bessette D."/>
            <person name="Brown A."/>
            <person name="FitzGerald M."/>
            <person name="Lui A."/>
            <person name="Macdonald J.P."/>
            <person name="Priest M."/>
            <person name="Orbach M.J."/>
            <person name="Galgiani J.N."/>
            <person name="Kirkland T.N."/>
            <person name="Cole G.T."/>
            <person name="Birren B.W."/>
            <person name="Henn M.R."/>
            <person name="Taylor J.W."/>
            <person name="Rounsley S.D."/>
        </authorList>
    </citation>
    <scope>NUCLEOTIDE SEQUENCE [LARGE SCALE GENOMIC DNA]</scope>
    <source>
        <strain evidence="17">RMSCC 3703</strain>
    </source>
</reference>
<dbReference type="OrthoDB" id="387657at2759"/>
<evidence type="ECO:0000256" key="12">
    <source>
        <dbReference type="ARBA" id="ARBA00023136"/>
    </source>
</evidence>
<dbReference type="Gene3D" id="3.60.10.10">
    <property type="entry name" value="Endonuclease/exonuclease/phosphatase"/>
    <property type="match status" value="1"/>
</dbReference>
<evidence type="ECO:0000256" key="9">
    <source>
        <dbReference type="ARBA" id="ARBA00022919"/>
    </source>
</evidence>
<evidence type="ECO:0000256" key="10">
    <source>
        <dbReference type="ARBA" id="ARBA00022989"/>
    </source>
</evidence>
<dbReference type="GO" id="GO:0016020">
    <property type="term" value="C:membrane"/>
    <property type="evidence" value="ECO:0007669"/>
    <property type="project" value="UniProtKB-SubCell"/>
</dbReference>
<gene>
    <name evidence="16" type="ORF">CISG_03153</name>
</gene>
<comment type="pathway">
    <text evidence="3">Sphingolipid metabolism.</text>
</comment>
<comment type="pathway">
    <text evidence="2">Lipid metabolism; sphingolipid metabolism.</text>
</comment>
<keyword evidence="7" id="KW-0378">Hydrolase</keyword>
<dbReference type="STRING" id="454286.A0A0J8QJX9"/>
<keyword evidence="6" id="KW-0479">Metal-binding</keyword>
<evidence type="ECO:0000313" key="16">
    <source>
        <dbReference type="EMBL" id="KMU72719.1"/>
    </source>
</evidence>
<feature type="domain" description="Endonuclease/exonuclease/phosphatase" evidence="15">
    <location>
        <begin position="17"/>
        <end position="316"/>
    </location>
</feature>
<evidence type="ECO:0000256" key="7">
    <source>
        <dbReference type="ARBA" id="ARBA00022801"/>
    </source>
</evidence>
<dbReference type="PANTHER" id="PTHR16320:SF24">
    <property type="entry name" value="PHOSPHODIESTERASE, PUTATIVE-RELATED"/>
    <property type="match status" value="1"/>
</dbReference>
<evidence type="ECO:0000313" key="17">
    <source>
        <dbReference type="Proteomes" id="UP000054559"/>
    </source>
</evidence>
<evidence type="ECO:0000256" key="13">
    <source>
        <dbReference type="SAM" id="MobiDB-lite"/>
    </source>
</evidence>